<keyword evidence="7" id="KW-0574">Periplasm</keyword>
<dbReference type="Proteomes" id="UP000038011">
    <property type="component" value="Unassembled WGS sequence"/>
</dbReference>
<dbReference type="OrthoDB" id="7346865at2"/>
<protein>
    <recommendedName>
        <fullName evidence="3">High-affinity zinc uptake system protein ZnuA</fullName>
    </recommendedName>
</protein>
<evidence type="ECO:0000256" key="4">
    <source>
        <dbReference type="ARBA" id="ARBA00022448"/>
    </source>
</evidence>
<dbReference type="InterPro" id="IPR006127">
    <property type="entry name" value="ZnuA-like"/>
</dbReference>
<keyword evidence="10" id="KW-0406">Ion transport</keyword>
<name>A0A0M9GPZ3_9HYPH</name>
<keyword evidence="11" id="KW-1015">Disulfide bond</keyword>
<dbReference type="PATRIC" id="fig|1514904.3.peg.1777"/>
<evidence type="ECO:0000256" key="11">
    <source>
        <dbReference type="ARBA" id="ARBA00023157"/>
    </source>
</evidence>
<dbReference type="SUPFAM" id="SSF53807">
    <property type="entry name" value="Helical backbone' metal receptor"/>
    <property type="match status" value="1"/>
</dbReference>
<evidence type="ECO:0000256" key="3">
    <source>
        <dbReference type="ARBA" id="ARBA00015915"/>
    </source>
</evidence>
<evidence type="ECO:0000256" key="13">
    <source>
        <dbReference type="SAM" id="SignalP"/>
    </source>
</evidence>
<keyword evidence="4" id="KW-0813">Transport</keyword>
<dbReference type="GO" id="GO:0042597">
    <property type="term" value="C:periplasmic space"/>
    <property type="evidence" value="ECO:0007669"/>
    <property type="project" value="UniProtKB-SubCell"/>
</dbReference>
<dbReference type="GO" id="GO:0046872">
    <property type="term" value="F:metal ion binding"/>
    <property type="evidence" value="ECO:0007669"/>
    <property type="project" value="UniProtKB-KW"/>
</dbReference>
<dbReference type="Pfam" id="PF01297">
    <property type="entry name" value="ZnuA"/>
    <property type="match status" value="1"/>
</dbReference>
<feature type="region of interest" description="Disordered" evidence="12">
    <location>
        <begin position="123"/>
        <end position="195"/>
    </location>
</feature>
<dbReference type="STRING" id="1514904.SU32_02860"/>
<evidence type="ECO:0000256" key="10">
    <source>
        <dbReference type="ARBA" id="ARBA00023065"/>
    </source>
</evidence>
<evidence type="ECO:0000256" key="7">
    <source>
        <dbReference type="ARBA" id="ARBA00022764"/>
    </source>
</evidence>
<evidence type="ECO:0000256" key="1">
    <source>
        <dbReference type="ARBA" id="ARBA00004418"/>
    </source>
</evidence>
<keyword evidence="6 13" id="KW-0732">Signal</keyword>
<keyword evidence="5" id="KW-0479">Metal-binding</keyword>
<proteinExistence type="inferred from homology"/>
<evidence type="ECO:0000256" key="12">
    <source>
        <dbReference type="SAM" id="MobiDB-lite"/>
    </source>
</evidence>
<feature type="signal peptide" evidence="13">
    <location>
        <begin position="1"/>
        <end position="21"/>
    </location>
</feature>
<evidence type="ECO:0000256" key="6">
    <source>
        <dbReference type="ARBA" id="ARBA00022729"/>
    </source>
</evidence>
<dbReference type="Gene3D" id="3.40.50.1980">
    <property type="entry name" value="Nitrogenase molybdenum iron protein domain"/>
    <property type="match status" value="3"/>
</dbReference>
<evidence type="ECO:0000313" key="15">
    <source>
        <dbReference type="Proteomes" id="UP000038011"/>
    </source>
</evidence>
<dbReference type="EMBL" id="JXMU01000002">
    <property type="protein sequence ID" value="KPB02689.1"/>
    <property type="molecule type" value="Genomic_DNA"/>
</dbReference>
<keyword evidence="15" id="KW-1185">Reference proteome</keyword>
<evidence type="ECO:0000256" key="8">
    <source>
        <dbReference type="ARBA" id="ARBA00022833"/>
    </source>
</evidence>
<dbReference type="CDD" id="cd01019">
    <property type="entry name" value="ZnuA"/>
    <property type="match status" value="1"/>
</dbReference>
<sequence length="371" mass="40305">MIRPKALFLASTLLASTTVFANAEVNVVASIKPVHSLVAAVMEGVGEPGLIVEGAGSPHTFALKPSQAKMLEAADVVFWVGHDLEAFLEKPLETVGANATSVELIDSHGLVKLGFREGGAFEAHSHGEEDGHDDHSDEAHDDHDHDKDHKHDETAEHDHSHDHEEHNDHGEHDHDKLDEHAGHEEGHDEHAHEGHNHGEFDAHIWLDPENAKAIVHEIEEALVKADPENADAYEANAEEIAGKLDVLISEVSAELEPVKEKGFVVFHDAYHYFEKRFGLAASGSITISPEVMPGAERITEIRARVEELGAACVFAEPQFEPKLVATVTEGTEAKSGVLDPLGADLEDGSELYFTLIRNMASSIKTCLTEAS</sequence>
<comment type="similarity">
    <text evidence="2">Belongs to the bacterial solute-binding protein 9 family.</text>
</comment>
<dbReference type="InterPro" id="IPR050492">
    <property type="entry name" value="Bact_metal-bind_prot9"/>
</dbReference>
<dbReference type="GO" id="GO:0006829">
    <property type="term" value="P:zinc ion transport"/>
    <property type="evidence" value="ECO:0007669"/>
    <property type="project" value="UniProtKB-KW"/>
</dbReference>
<dbReference type="PANTHER" id="PTHR42953:SF3">
    <property type="entry name" value="HIGH-AFFINITY ZINC UPTAKE SYSTEM PROTEIN ZNUA"/>
    <property type="match status" value="1"/>
</dbReference>
<dbReference type="RefSeq" id="WP_053997809.1">
    <property type="nucleotide sequence ID" value="NZ_JXMU01000002.1"/>
</dbReference>
<gene>
    <name evidence="14" type="ORF">SU32_02860</name>
</gene>
<organism evidence="14 15">
    <name type="scientific">Ahrensia marina</name>
    <dbReference type="NCBI Taxonomy" id="1514904"/>
    <lineage>
        <taxon>Bacteria</taxon>
        <taxon>Pseudomonadati</taxon>
        <taxon>Pseudomonadota</taxon>
        <taxon>Alphaproteobacteria</taxon>
        <taxon>Hyphomicrobiales</taxon>
        <taxon>Ahrensiaceae</taxon>
        <taxon>Ahrensia</taxon>
    </lineage>
</organism>
<keyword evidence="9" id="KW-0864">Zinc transport</keyword>
<reference evidence="14 15" key="1">
    <citation type="submission" date="2015-01" db="EMBL/GenBank/DDBJ databases">
        <title>Ahrensia donghaiensis sp. nov., a novel dimethylsulphoniopropionate-cleavage bacterium isolated from seawater and emended descriptions of the genus Ahrensia and Ahrensia kielensis.</title>
        <authorList>
            <person name="Liu J."/>
        </authorList>
    </citation>
    <scope>NUCLEOTIDE SEQUENCE [LARGE SCALE GENOMIC DNA]</scope>
    <source>
        <strain evidence="14 15">LZD062</strain>
    </source>
</reference>
<evidence type="ECO:0000256" key="9">
    <source>
        <dbReference type="ARBA" id="ARBA00022906"/>
    </source>
</evidence>
<evidence type="ECO:0000313" key="14">
    <source>
        <dbReference type="EMBL" id="KPB02689.1"/>
    </source>
</evidence>
<feature type="chain" id="PRO_5005836503" description="High-affinity zinc uptake system protein ZnuA" evidence="13">
    <location>
        <begin position="22"/>
        <end position="371"/>
    </location>
</feature>
<dbReference type="PANTHER" id="PTHR42953">
    <property type="entry name" value="HIGH-AFFINITY ZINC UPTAKE SYSTEM PROTEIN ZNUA-RELATED"/>
    <property type="match status" value="1"/>
</dbReference>
<comment type="subcellular location">
    <subcellularLocation>
        <location evidence="1">Periplasm</location>
    </subcellularLocation>
</comment>
<accession>A0A0M9GPZ3</accession>
<dbReference type="AlphaFoldDB" id="A0A0M9GPZ3"/>
<evidence type="ECO:0000256" key="5">
    <source>
        <dbReference type="ARBA" id="ARBA00022723"/>
    </source>
</evidence>
<dbReference type="InterPro" id="IPR035520">
    <property type="entry name" value="ZnuA"/>
</dbReference>
<evidence type="ECO:0000256" key="2">
    <source>
        <dbReference type="ARBA" id="ARBA00011028"/>
    </source>
</evidence>
<comment type="caution">
    <text evidence="14">The sequence shown here is derived from an EMBL/GenBank/DDBJ whole genome shotgun (WGS) entry which is preliminary data.</text>
</comment>
<keyword evidence="8" id="KW-0862">Zinc</keyword>